<protein>
    <submittedName>
        <fullName evidence="2">Catalase</fullName>
    </submittedName>
</protein>
<dbReference type="SUPFAM" id="SSF56634">
    <property type="entry name" value="Heme-dependent catalase-like"/>
    <property type="match status" value="1"/>
</dbReference>
<dbReference type="OrthoDB" id="9760293at2"/>
<dbReference type="GO" id="GO:0020037">
    <property type="term" value="F:heme binding"/>
    <property type="evidence" value="ECO:0007669"/>
    <property type="project" value="InterPro"/>
</dbReference>
<gene>
    <name evidence="2" type="ORF">BZARG_1846</name>
</gene>
<dbReference type="Gene3D" id="2.40.180.10">
    <property type="entry name" value="Catalase core domain"/>
    <property type="match status" value="1"/>
</dbReference>
<dbReference type="PATRIC" id="fig|1046627.3.peg.2450"/>
<evidence type="ECO:0000313" key="3">
    <source>
        <dbReference type="Proteomes" id="UP000003730"/>
    </source>
</evidence>
<dbReference type="Pfam" id="PF06628">
    <property type="entry name" value="Catalase-rel"/>
    <property type="match status" value="1"/>
</dbReference>
<proteinExistence type="predicted"/>
<dbReference type="STRING" id="1046627.BZARG_1846"/>
<dbReference type="eggNOG" id="COG0753">
    <property type="taxonomic scope" value="Bacteria"/>
</dbReference>
<comment type="caution">
    <text evidence="2">The sequence shown here is derived from an EMBL/GenBank/DDBJ whole genome shotgun (WGS) entry which is preliminary data.</text>
</comment>
<sequence>MKIQYYGQWREQKKFTEPSLELEGAAFHYDHREDEDYYTQPGNLFRIMTAEQQQVLFENTAAEVGGAEKFIKERHIKNCYKADPKYGEGVAKALNINITDIDLS</sequence>
<keyword evidence="3" id="KW-1185">Reference proteome</keyword>
<organism evidence="2 3">
    <name type="scientific">Bizionia argentinensis JUB59</name>
    <dbReference type="NCBI Taxonomy" id="1046627"/>
    <lineage>
        <taxon>Bacteria</taxon>
        <taxon>Pseudomonadati</taxon>
        <taxon>Bacteroidota</taxon>
        <taxon>Flavobacteriia</taxon>
        <taxon>Flavobacteriales</taxon>
        <taxon>Flavobacteriaceae</taxon>
        <taxon>Bizionia</taxon>
    </lineage>
</organism>
<dbReference type="EMBL" id="AFXZ01000050">
    <property type="protein sequence ID" value="EGV42591.2"/>
    <property type="molecule type" value="Genomic_DNA"/>
</dbReference>
<dbReference type="InterPro" id="IPR010582">
    <property type="entry name" value="Catalase_immune_responsive"/>
</dbReference>
<accession>G2EG18</accession>
<dbReference type="AlphaFoldDB" id="G2EG18"/>
<dbReference type="Proteomes" id="UP000003730">
    <property type="component" value="Unassembled WGS sequence"/>
</dbReference>
<evidence type="ECO:0000313" key="2">
    <source>
        <dbReference type="EMBL" id="EGV42591.2"/>
    </source>
</evidence>
<evidence type="ECO:0000259" key="1">
    <source>
        <dbReference type="Pfam" id="PF06628"/>
    </source>
</evidence>
<reference evidence="2 3" key="1">
    <citation type="journal article" date="2008" name="Int. J. Syst. Evol. Microbiol.">
        <title>Bizionia argentinensis sp. nov., isolated from surface marine water in Antarctica.</title>
        <authorList>
            <person name="Bercovich A."/>
            <person name="Vazquez S.C."/>
            <person name="Yankilevich P."/>
            <person name="Coria S.H."/>
            <person name="Foti M."/>
            <person name="Hernandez E."/>
            <person name="Vidal A."/>
            <person name="Ruberto L."/>
            <person name="Melo C."/>
            <person name="Marenssi S."/>
            <person name="Criscuolo M."/>
            <person name="Memoli M."/>
            <person name="Arguelles M."/>
            <person name="Mac Cormack W.P."/>
        </authorList>
    </citation>
    <scope>NUCLEOTIDE SEQUENCE [LARGE SCALE GENOMIC DNA]</scope>
    <source>
        <strain evidence="2 3">JUB59</strain>
    </source>
</reference>
<feature type="domain" description="Catalase immune-responsive" evidence="1">
    <location>
        <begin position="33"/>
        <end position="94"/>
    </location>
</feature>
<dbReference type="InterPro" id="IPR020835">
    <property type="entry name" value="Catalase_sf"/>
</dbReference>
<name>G2EG18_9FLAO</name>